<protein>
    <submittedName>
        <fullName evidence="8">Major facilitator superfamily MFS_1</fullName>
    </submittedName>
</protein>
<dbReference type="AlphaFoldDB" id="F6DQY1"/>
<dbReference type="OrthoDB" id="9787026at2"/>
<feature type="transmembrane region" description="Helical" evidence="6">
    <location>
        <begin position="271"/>
        <end position="292"/>
    </location>
</feature>
<name>F6DQY1_DESRL</name>
<reference evidence="8 9" key="2">
    <citation type="journal article" date="2012" name="Stand. Genomic Sci.">
        <title>Complete genome sequence of the sulfate-reducing firmicute Desulfotomaculum ruminis type strain (DL(T)).</title>
        <authorList>
            <person name="Spring S."/>
            <person name="Visser M."/>
            <person name="Lu M."/>
            <person name="Copeland A."/>
            <person name="Lapidus A."/>
            <person name="Lucas S."/>
            <person name="Cheng J.F."/>
            <person name="Han C."/>
            <person name="Tapia R."/>
            <person name="Goodwin L.A."/>
            <person name="Pitluck S."/>
            <person name="Ivanova N."/>
            <person name="Land M."/>
            <person name="Hauser L."/>
            <person name="Larimer F."/>
            <person name="Rohde M."/>
            <person name="Goker M."/>
            <person name="Detter J.C."/>
            <person name="Kyrpides N.C."/>
            <person name="Woyke T."/>
            <person name="Schaap P.J."/>
            <person name="Plugge C.M."/>
            <person name="Muyzer G."/>
            <person name="Kuever J."/>
            <person name="Pereira I.A."/>
            <person name="Parshina S.N."/>
            <person name="Bernier-Latmani R."/>
            <person name="Stams A.J."/>
            <person name="Klenk H.P."/>
        </authorList>
    </citation>
    <scope>NUCLEOTIDE SEQUENCE [LARGE SCALE GENOMIC DNA]</scope>
    <source>
        <strain evidence="9">ATCC 23193 / DSM 2154 / NCIB 8452 / DL</strain>
    </source>
</reference>
<dbReference type="GO" id="GO:0022857">
    <property type="term" value="F:transmembrane transporter activity"/>
    <property type="evidence" value="ECO:0007669"/>
    <property type="project" value="InterPro"/>
</dbReference>
<feature type="transmembrane region" description="Helical" evidence="6">
    <location>
        <begin position="62"/>
        <end position="81"/>
    </location>
</feature>
<dbReference type="InterPro" id="IPR005829">
    <property type="entry name" value="Sugar_transporter_CS"/>
</dbReference>
<feature type="domain" description="Major facilitator superfamily (MFS) profile" evidence="7">
    <location>
        <begin position="27"/>
        <end position="446"/>
    </location>
</feature>
<dbReference type="RefSeq" id="WP_013840480.1">
    <property type="nucleotide sequence ID" value="NC_015589.1"/>
</dbReference>
<dbReference type="PROSITE" id="PS00216">
    <property type="entry name" value="SUGAR_TRANSPORT_1"/>
    <property type="match status" value="1"/>
</dbReference>
<feature type="transmembrane region" description="Helical" evidence="6">
    <location>
        <begin position="151"/>
        <end position="174"/>
    </location>
</feature>
<dbReference type="SUPFAM" id="SSF103473">
    <property type="entry name" value="MFS general substrate transporter"/>
    <property type="match status" value="1"/>
</dbReference>
<dbReference type="GO" id="GO:0005886">
    <property type="term" value="C:plasma membrane"/>
    <property type="evidence" value="ECO:0007669"/>
    <property type="project" value="UniProtKB-SubCell"/>
</dbReference>
<proteinExistence type="predicted"/>
<gene>
    <name evidence="8" type="ordered locus">Desru_0415</name>
</gene>
<evidence type="ECO:0000256" key="5">
    <source>
        <dbReference type="ARBA" id="ARBA00023136"/>
    </source>
</evidence>
<evidence type="ECO:0000256" key="6">
    <source>
        <dbReference type="SAM" id="Phobius"/>
    </source>
</evidence>
<dbReference type="STRING" id="696281.Desru_0415"/>
<dbReference type="CDD" id="cd17316">
    <property type="entry name" value="MFS_SV2_like"/>
    <property type="match status" value="1"/>
</dbReference>
<dbReference type="PROSITE" id="PS50850">
    <property type="entry name" value="MFS"/>
    <property type="match status" value="1"/>
</dbReference>
<accession>F6DQY1</accession>
<dbReference type="Pfam" id="PF00083">
    <property type="entry name" value="Sugar_tr"/>
    <property type="match status" value="1"/>
</dbReference>
<keyword evidence="4 6" id="KW-1133">Transmembrane helix</keyword>
<sequence>MAGGISNSTSGNSYMDNAKMGKEHVKFLILLALAYAFDQMDLFTFSFVAPALTKHWGVSMEWIGVVNSVTFVGMLFGCWFGGWASDKYGRKKTFLFSVIIFSTFSILNGLSPNKEIFMVARTMTGFGVLSMVVVAMVYIVEILPAASRGKWQAISLATGLLSIPLLGQIAQILIPASPDGWRHVFYIGGSGFIILYLGTKWLKESPRWLITQGRYEEAEKVIQHFVPDVKVDMSVEIAAHKDTNAEKAQETSGLAMIKEVFGKKYLKKTTVLTNMVIFITVGYFIFFGWMPTLLNEYGFTMEDALWMSALVSFGSPIGNYIAAFFTDKGGRKVPIVVYSVAVGLLTIVFGTIKAPLIIVFVGFAVRVLMDGVFVLMWSYLAEAYPTHIRNSATGFIYSLGRIMTSAAMLLVPIIFKQFGYGVLFGVIGAMFLIVAVVTGIWGERTAGKSLEEIAVEAAEEAAPAKA</sequence>
<dbReference type="PANTHER" id="PTHR23511">
    <property type="entry name" value="SYNAPTIC VESICLE GLYCOPROTEIN 2"/>
    <property type="match status" value="1"/>
</dbReference>
<dbReference type="Gene3D" id="1.20.1250.20">
    <property type="entry name" value="MFS general substrate transporter like domains"/>
    <property type="match status" value="1"/>
</dbReference>
<feature type="transmembrane region" description="Helical" evidence="6">
    <location>
        <begin position="392"/>
        <end position="415"/>
    </location>
</feature>
<feature type="transmembrane region" description="Helical" evidence="6">
    <location>
        <begin position="27"/>
        <end position="50"/>
    </location>
</feature>
<dbReference type="EMBL" id="CP002780">
    <property type="protein sequence ID" value="AEG58705.1"/>
    <property type="molecule type" value="Genomic_DNA"/>
</dbReference>
<evidence type="ECO:0000313" key="9">
    <source>
        <dbReference type="Proteomes" id="UP000009234"/>
    </source>
</evidence>
<dbReference type="Proteomes" id="UP000009234">
    <property type="component" value="Chromosome"/>
</dbReference>
<feature type="transmembrane region" description="Helical" evidence="6">
    <location>
        <begin position="180"/>
        <end position="198"/>
    </location>
</feature>
<keyword evidence="5 6" id="KW-0472">Membrane</keyword>
<dbReference type="InterPro" id="IPR020846">
    <property type="entry name" value="MFS_dom"/>
</dbReference>
<evidence type="ECO:0000256" key="4">
    <source>
        <dbReference type="ARBA" id="ARBA00022989"/>
    </source>
</evidence>
<feature type="transmembrane region" description="Helical" evidence="6">
    <location>
        <begin position="93"/>
        <end position="110"/>
    </location>
</feature>
<feature type="transmembrane region" description="Helical" evidence="6">
    <location>
        <begin position="335"/>
        <end position="352"/>
    </location>
</feature>
<keyword evidence="3 6" id="KW-0812">Transmembrane</keyword>
<evidence type="ECO:0000259" key="7">
    <source>
        <dbReference type="PROSITE" id="PS50850"/>
    </source>
</evidence>
<reference evidence="9" key="1">
    <citation type="submission" date="2011-05" db="EMBL/GenBank/DDBJ databases">
        <title>Complete sequence of Desulfotomaculum ruminis DSM 2154.</title>
        <authorList>
            <person name="Lucas S."/>
            <person name="Copeland A."/>
            <person name="Lapidus A."/>
            <person name="Cheng J.-F."/>
            <person name="Goodwin L."/>
            <person name="Pitluck S."/>
            <person name="Lu M."/>
            <person name="Detter J.C."/>
            <person name="Han C."/>
            <person name="Tapia R."/>
            <person name="Land M."/>
            <person name="Hauser L."/>
            <person name="Kyrpides N."/>
            <person name="Ivanova N."/>
            <person name="Mikhailova N."/>
            <person name="Pagani I."/>
            <person name="Stams A.J.M."/>
            <person name="Plugge C.M."/>
            <person name="Muyzer G."/>
            <person name="Kuever J."/>
            <person name="Parshina S.N."/>
            <person name="Ivanova A.E."/>
            <person name="Nazina T.N."/>
            <person name="Brambilla E."/>
            <person name="Spring S."/>
            <person name="Klenk H.-P."/>
            <person name="Woyke T."/>
        </authorList>
    </citation>
    <scope>NUCLEOTIDE SEQUENCE [LARGE SCALE GENOMIC DNA]</scope>
    <source>
        <strain evidence="9">ATCC 23193 / DSM 2154 / NCIB 8452 / DL</strain>
    </source>
</reference>
<feature type="transmembrane region" description="Helical" evidence="6">
    <location>
        <begin position="421"/>
        <end position="441"/>
    </location>
</feature>
<dbReference type="HOGENOM" id="CLU_001265_46_6_9"/>
<dbReference type="InterPro" id="IPR005828">
    <property type="entry name" value="MFS_sugar_transport-like"/>
</dbReference>
<keyword evidence="9" id="KW-1185">Reference proteome</keyword>
<evidence type="ECO:0000256" key="3">
    <source>
        <dbReference type="ARBA" id="ARBA00022692"/>
    </source>
</evidence>
<keyword evidence="2" id="KW-0813">Transport</keyword>
<dbReference type="InterPro" id="IPR036259">
    <property type="entry name" value="MFS_trans_sf"/>
</dbReference>
<evidence type="ECO:0000256" key="2">
    <source>
        <dbReference type="ARBA" id="ARBA00022448"/>
    </source>
</evidence>
<dbReference type="PANTHER" id="PTHR23511:SF34">
    <property type="entry name" value="SYNAPTIC VESICLE GLYCOPROTEIN 2"/>
    <property type="match status" value="1"/>
</dbReference>
<feature type="transmembrane region" description="Helical" evidence="6">
    <location>
        <begin position="358"/>
        <end position="380"/>
    </location>
</feature>
<evidence type="ECO:0000313" key="8">
    <source>
        <dbReference type="EMBL" id="AEG58705.1"/>
    </source>
</evidence>
<evidence type="ECO:0000256" key="1">
    <source>
        <dbReference type="ARBA" id="ARBA00004651"/>
    </source>
</evidence>
<feature type="transmembrane region" description="Helical" evidence="6">
    <location>
        <begin position="304"/>
        <end position="323"/>
    </location>
</feature>
<organism evidence="8 9">
    <name type="scientific">Desulforamulus ruminis (strain ATCC 23193 / DSM 2154 / NCIMB 8452 / DL)</name>
    <name type="common">Desulfotomaculum ruminis</name>
    <dbReference type="NCBI Taxonomy" id="696281"/>
    <lineage>
        <taxon>Bacteria</taxon>
        <taxon>Bacillati</taxon>
        <taxon>Bacillota</taxon>
        <taxon>Clostridia</taxon>
        <taxon>Eubacteriales</taxon>
        <taxon>Peptococcaceae</taxon>
        <taxon>Desulforamulus</taxon>
    </lineage>
</organism>
<feature type="transmembrane region" description="Helical" evidence="6">
    <location>
        <begin position="116"/>
        <end position="139"/>
    </location>
</feature>
<comment type="subcellular location">
    <subcellularLocation>
        <location evidence="1">Cell membrane</location>
        <topology evidence="1">Multi-pass membrane protein</topology>
    </subcellularLocation>
</comment>
<dbReference type="eggNOG" id="COG2814">
    <property type="taxonomic scope" value="Bacteria"/>
</dbReference>
<dbReference type="KEGG" id="dru:Desru_0415"/>